<keyword evidence="1" id="KW-0472">Membrane</keyword>
<dbReference type="Pfam" id="PF09834">
    <property type="entry name" value="DUF2061"/>
    <property type="match status" value="1"/>
</dbReference>
<feature type="transmembrane region" description="Helical" evidence="1">
    <location>
        <begin position="14"/>
        <end position="31"/>
    </location>
</feature>
<reference evidence="3" key="1">
    <citation type="journal article" date="2014" name="Front. Microbiol.">
        <title>High frequency of phylogenetically diverse reductive dehalogenase-homologous genes in deep subseafloor sedimentary metagenomes.</title>
        <authorList>
            <person name="Kawai M."/>
            <person name="Futagami T."/>
            <person name="Toyoda A."/>
            <person name="Takaki Y."/>
            <person name="Nishi S."/>
            <person name="Hori S."/>
            <person name="Arai W."/>
            <person name="Tsubouchi T."/>
            <person name="Morono Y."/>
            <person name="Uchiyama I."/>
            <person name="Ito T."/>
            <person name="Fujiyama A."/>
            <person name="Inagaki F."/>
            <person name="Takami H."/>
        </authorList>
    </citation>
    <scope>NUCLEOTIDE SEQUENCE</scope>
    <source>
        <strain evidence="3">Expedition CK06-06</strain>
    </source>
</reference>
<keyword evidence="1" id="KW-0812">Transmembrane</keyword>
<feature type="domain" description="DUF2061" evidence="2">
    <location>
        <begin position="11"/>
        <end position="61"/>
    </location>
</feature>
<evidence type="ECO:0000313" key="3">
    <source>
        <dbReference type="EMBL" id="GAI80961.1"/>
    </source>
</evidence>
<gene>
    <name evidence="3" type="ORF">S12H4_23045</name>
</gene>
<protein>
    <recommendedName>
        <fullName evidence="2">DUF2061 domain-containing protein</fullName>
    </recommendedName>
</protein>
<feature type="transmembrane region" description="Helical" evidence="1">
    <location>
        <begin position="37"/>
        <end position="55"/>
    </location>
</feature>
<comment type="caution">
    <text evidence="3">The sequence shown here is derived from an EMBL/GenBank/DDBJ whole genome shotgun (WGS) entry which is preliminary data.</text>
</comment>
<organism evidence="3">
    <name type="scientific">marine sediment metagenome</name>
    <dbReference type="NCBI Taxonomy" id="412755"/>
    <lineage>
        <taxon>unclassified sequences</taxon>
        <taxon>metagenomes</taxon>
        <taxon>ecological metagenomes</taxon>
    </lineage>
</organism>
<evidence type="ECO:0000259" key="2">
    <source>
        <dbReference type="Pfam" id="PF09834"/>
    </source>
</evidence>
<dbReference type="InterPro" id="IPR018638">
    <property type="entry name" value="DUF2061_membrane"/>
</dbReference>
<sequence length="100" mass="11775">MTLETRSRAWIKSFVWRILGIFVLGTIAWLVTHSLKAMTTITIIFHGVRVILYYFHERVWERISWGRIKHPLSSLPINKELTPGDLKIIQNQLKKLGYID</sequence>
<accession>X1SPC6</accession>
<proteinExistence type="predicted"/>
<name>X1SPC6_9ZZZZ</name>
<evidence type="ECO:0000256" key="1">
    <source>
        <dbReference type="SAM" id="Phobius"/>
    </source>
</evidence>
<keyword evidence="1" id="KW-1133">Transmembrane helix</keyword>
<dbReference type="AlphaFoldDB" id="X1SPC6"/>
<dbReference type="EMBL" id="BARW01012151">
    <property type="protein sequence ID" value="GAI80961.1"/>
    <property type="molecule type" value="Genomic_DNA"/>
</dbReference>